<dbReference type="InterPro" id="IPR036737">
    <property type="entry name" value="OmpA-like_sf"/>
</dbReference>
<organism evidence="1">
    <name type="scientific">freshwater metagenome</name>
    <dbReference type="NCBI Taxonomy" id="449393"/>
    <lineage>
        <taxon>unclassified sequences</taxon>
        <taxon>metagenomes</taxon>
        <taxon>ecological metagenomes</taxon>
    </lineage>
</organism>
<proteinExistence type="predicted"/>
<protein>
    <submittedName>
        <fullName evidence="1">Unannotated protein</fullName>
    </submittedName>
</protein>
<evidence type="ECO:0000313" key="1">
    <source>
        <dbReference type="EMBL" id="CAB4999741.1"/>
    </source>
</evidence>
<reference evidence="1" key="1">
    <citation type="submission" date="2020-05" db="EMBL/GenBank/DDBJ databases">
        <authorList>
            <person name="Chiriac C."/>
            <person name="Salcher M."/>
            <person name="Ghai R."/>
            <person name="Kavagutti S V."/>
        </authorList>
    </citation>
    <scope>NUCLEOTIDE SEQUENCE</scope>
</reference>
<dbReference type="SUPFAM" id="SSF103088">
    <property type="entry name" value="OmpA-like"/>
    <property type="match status" value="1"/>
</dbReference>
<name>A0A6J7P3F9_9ZZZZ</name>
<dbReference type="EMBL" id="CAFBOM010000281">
    <property type="protein sequence ID" value="CAB4999741.1"/>
    <property type="molecule type" value="Genomic_DNA"/>
</dbReference>
<sequence>MKKTGKAGVRSVVVGFVQGTTVTSNDEALSTERARAVASYLRSLGLRGAYTVRGNGVAEQPGAKARRVGVTVEYRTK</sequence>
<gene>
    <name evidence="1" type="ORF">UFOPK3957_01502</name>
</gene>
<accession>A0A6J7P3F9</accession>
<dbReference type="AlphaFoldDB" id="A0A6J7P3F9"/>